<dbReference type="Proteomes" id="UP001141806">
    <property type="component" value="Unassembled WGS sequence"/>
</dbReference>
<sequence length="127" mass="14416">MPRRSPRSTGLGSSELDMALVLWPSYHAKEVSSVIYGHHFLLVTWLGRSSRVAALRKSPQSHLVILSCRGLPSQQISSESDFSGFIIRLIQFSVWLNRFSTPALFQPCHSDPSRRRHGQGNRKLCWL</sequence>
<protein>
    <submittedName>
        <fullName evidence="1">Uncharacterized protein</fullName>
    </submittedName>
</protein>
<keyword evidence="2" id="KW-1185">Reference proteome</keyword>
<proteinExistence type="predicted"/>
<evidence type="ECO:0000313" key="2">
    <source>
        <dbReference type="Proteomes" id="UP001141806"/>
    </source>
</evidence>
<dbReference type="AlphaFoldDB" id="A0A9Q0KCZ8"/>
<accession>A0A9Q0KCZ8</accession>
<gene>
    <name evidence="1" type="ORF">NE237_014974</name>
</gene>
<comment type="caution">
    <text evidence="1">The sequence shown here is derived from an EMBL/GenBank/DDBJ whole genome shotgun (WGS) entry which is preliminary data.</text>
</comment>
<organism evidence="1 2">
    <name type="scientific">Protea cynaroides</name>
    <dbReference type="NCBI Taxonomy" id="273540"/>
    <lineage>
        <taxon>Eukaryota</taxon>
        <taxon>Viridiplantae</taxon>
        <taxon>Streptophyta</taxon>
        <taxon>Embryophyta</taxon>
        <taxon>Tracheophyta</taxon>
        <taxon>Spermatophyta</taxon>
        <taxon>Magnoliopsida</taxon>
        <taxon>Proteales</taxon>
        <taxon>Proteaceae</taxon>
        <taxon>Protea</taxon>
    </lineage>
</organism>
<evidence type="ECO:0000313" key="1">
    <source>
        <dbReference type="EMBL" id="KAJ4968273.1"/>
    </source>
</evidence>
<reference evidence="1" key="1">
    <citation type="journal article" date="2023" name="Plant J.">
        <title>The genome of the king protea, Protea cynaroides.</title>
        <authorList>
            <person name="Chang J."/>
            <person name="Duong T.A."/>
            <person name="Schoeman C."/>
            <person name="Ma X."/>
            <person name="Roodt D."/>
            <person name="Barker N."/>
            <person name="Li Z."/>
            <person name="Van de Peer Y."/>
            <person name="Mizrachi E."/>
        </authorList>
    </citation>
    <scope>NUCLEOTIDE SEQUENCE</scope>
    <source>
        <tissue evidence="1">Young leaves</tissue>
    </source>
</reference>
<dbReference type="EMBL" id="JAMYWD010000006">
    <property type="protein sequence ID" value="KAJ4968273.1"/>
    <property type="molecule type" value="Genomic_DNA"/>
</dbReference>
<name>A0A9Q0KCZ8_9MAGN</name>